<dbReference type="EMBL" id="CAEY01000719">
    <property type="status" value="NOT_ANNOTATED_CDS"/>
    <property type="molecule type" value="Genomic_DNA"/>
</dbReference>
<keyword evidence="2" id="KW-1185">Reference proteome</keyword>
<sequence>MTNDQRSTCLTFKLISSYKDF</sequence>
<name>T1KZ02_TETUR</name>
<dbReference type="HOGENOM" id="CLU_3427066_0_0_1"/>
<dbReference type="EnsemblMetazoa" id="tetur27g02558.1">
    <property type="protein sequence ID" value="tetur27g02558.1"/>
    <property type="gene ID" value="tetur27g02558"/>
</dbReference>
<organism evidence="1 2">
    <name type="scientific">Tetranychus urticae</name>
    <name type="common">Two-spotted spider mite</name>
    <dbReference type="NCBI Taxonomy" id="32264"/>
    <lineage>
        <taxon>Eukaryota</taxon>
        <taxon>Metazoa</taxon>
        <taxon>Ecdysozoa</taxon>
        <taxon>Arthropoda</taxon>
        <taxon>Chelicerata</taxon>
        <taxon>Arachnida</taxon>
        <taxon>Acari</taxon>
        <taxon>Acariformes</taxon>
        <taxon>Trombidiformes</taxon>
        <taxon>Prostigmata</taxon>
        <taxon>Eleutherengona</taxon>
        <taxon>Raphignathae</taxon>
        <taxon>Tetranychoidea</taxon>
        <taxon>Tetranychidae</taxon>
        <taxon>Tetranychus</taxon>
    </lineage>
</organism>
<protein>
    <submittedName>
        <fullName evidence="1">Uncharacterized protein</fullName>
    </submittedName>
</protein>
<reference evidence="2" key="1">
    <citation type="submission" date="2011-08" db="EMBL/GenBank/DDBJ databases">
        <authorList>
            <person name="Rombauts S."/>
        </authorList>
    </citation>
    <scope>NUCLEOTIDE SEQUENCE</scope>
    <source>
        <strain evidence="2">London</strain>
    </source>
</reference>
<accession>T1KZ02</accession>
<dbReference type="AlphaFoldDB" id="T1KZ02"/>
<evidence type="ECO:0000313" key="2">
    <source>
        <dbReference type="Proteomes" id="UP000015104"/>
    </source>
</evidence>
<dbReference type="Proteomes" id="UP000015104">
    <property type="component" value="Unassembled WGS sequence"/>
</dbReference>
<reference evidence="1" key="2">
    <citation type="submission" date="2015-06" db="UniProtKB">
        <authorList>
            <consortium name="EnsemblMetazoa"/>
        </authorList>
    </citation>
    <scope>IDENTIFICATION</scope>
</reference>
<proteinExistence type="predicted"/>
<evidence type="ECO:0000313" key="1">
    <source>
        <dbReference type="EnsemblMetazoa" id="tetur27g02558.1"/>
    </source>
</evidence>